<keyword evidence="3" id="KW-1185">Reference proteome</keyword>
<dbReference type="OrthoDB" id="1492374at2"/>
<dbReference type="EMBL" id="UNSC01000001">
    <property type="protein sequence ID" value="SZD71317.1"/>
    <property type="molecule type" value="Genomic_DNA"/>
</dbReference>
<sequence length="172" mass="18922">MKKLSLLFMLIAGFTFTSAQVGEGTNWLKLGIHAGIPTSGASDYSNFALGVDAKYQFLGVDSFGIGLATGYTNYFGKEYTNKVGKKEKKDFGVVPVAALFRYYPTQNFFVGTDLGYGFITGRDGSKGGFYYRPEVGYHSNDWNIFLYYAGVSDKTNVANFGLGFNYNIIQGQ</sequence>
<dbReference type="RefSeq" id="WP_119057350.1">
    <property type="nucleotide sequence ID" value="NZ_UNSC01000001.1"/>
</dbReference>
<organism evidence="2 3">
    <name type="scientific">Candidatus Ornithobacterium hominis</name>
    <dbReference type="NCBI Taxonomy" id="2497989"/>
    <lineage>
        <taxon>Bacteria</taxon>
        <taxon>Pseudomonadati</taxon>
        <taxon>Bacteroidota</taxon>
        <taxon>Flavobacteriia</taxon>
        <taxon>Flavobacteriales</taxon>
        <taxon>Weeksellaceae</taxon>
        <taxon>Ornithobacterium</taxon>
    </lineage>
</organism>
<gene>
    <name evidence="2" type="ORF">SAMEA104719789_00414</name>
</gene>
<feature type="chain" id="PRO_5016715552" description="Outer membrane protein beta-barrel domain-containing protein" evidence="1">
    <location>
        <begin position="20"/>
        <end position="172"/>
    </location>
</feature>
<dbReference type="AlphaFoldDB" id="A0A383TVE5"/>
<evidence type="ECO:0000313" key="3">
    <source>
        <dbReference type="Proteomes" id="UP000262142"/>
    </source>
</evidence>
<reference evidence="2 3" key="1">
    <citation type="submission" date="2018-09" db="EMBL/GenBank/DDBJ databases">
        <authorList>
            <consortium name="Pathogen Informatics"/>
        </authorList>
    </citation>
    <scope>NUCLEOTIDE SEQUENCE [LARGE SCALE GENOMIC DNA]</scope>
    <source>
        <strain evidence="2 3">OH-22767</strain>
    </source>
</reference>
<evidence type="ECO:0000313" key="2">
    <source>
        <dbReference type="EMBL" id="SZD71317.1"/>
    </source>
</evidence>
<proteinExistence type="predicted"/>
<evidence type="ECO:0008006" key="4">
    <source>
        <dbReference type="Google" id="ProtNLM"/>
    </source>
</evidence>
<keyword evidence="1" id="KW-0732">Signal</keyword>
<evidence type="ECO:0000256" key="1">
    <source>
        <dbReference type="SAM" id="SignalP"/>
    </source>
</evidence>
<name>A0A383TVE5_9FLAO</name>
<feature type="signal peptide" evidence="1">
    <location>
        <begin position="1"/>
        <end position="19"/>
    </location>
</feature>
<accession>A0A383TVE5</accession>
<protein>
    <recommendedName>
        <fullName evidence="4">Outer membrane protein beta-barrel domain-containing protein</fullName>
    </recommendedName>
</protein>
<dbReference type="Proteomes" id="UP000262142">
    <property type="component" value="Unassembled WGS sequence"/>
</dbReference>